<dbReference type="Gene3D" id="2.20.28.160">
    <property type="match status" value="1"/>
</dbReference>
<feature type="domain" description="YdbS-like PH" evidence="3">
    <location>
        <begin position="205"/>
        <end position="278"/>
    </location>
</feature>
<protein>
    <submittedName>
        <fullName evidence="4">PH domain-containing protein</fullName>
    </submittedName>
</protein>
<dbReference type="PANTHER" id="PTHR37938">
    <property type="entry name" value="BLL0215 PROTEIN"/>
    <property type="match status" value="1"/>
</dbReference>
<feature type="transmembrane region" description="Helical" evidence="2">
    <location>
        <begin position="145"/>
        <end position="167"/>
    </location>
</feature>
<dbReference type="InterPro" id="IPR005182">
    <property type="entry name" value="YdbS-like_PH"/>
</dbReference>
<keyword evidence="2" id="KW-0472">Membrane</keyword>
<keyword evidence="2" id="KW-0812">Transmembrane</keyword>
<dbReference type="EMBL" id="VWOX01000007">
    <property type="protein sequence ID" value="KAA5542593.1"/>
    <property type="molecule type" value="Genomic_DNA"/>
</dbReference>
<dbReference type="PANTHER" id="PTHR37938:SF1">
    <property type="entry name" value="BLL0215 PROTEIN"/>
    <property type="match status" value="1"/>
</dbReference>
<evidence type="ECO:0000313" key="5">
    <source>
        <dbReference type="Proteomes" id="UP000324479"/>
    </source>
</evidence>
<reference evidence="4 5" key="1">
    <citation type="submission" date="2019-08" db="EMBL/GenBank/DDBJ databases">
        <authorList>
            <person name="Dhanesh K."/>
            <person name="Kumar G."/>
            <person name="Sasikala C."/>
            <person name="Venkata Ramana C."/>
        </authorList>
    </citation>
    <scope>NUCLEOTIDE SEQUENCE [LARGE SCALE GENOMIC DNA]</scope>
    <source>
        <strain evidence="4 5">JC645</strain>
    </source>
</reference>
<keyword evidence="5" id="KW-1185">Reference proteome</keyword>
<evidence type="ECO:0000313" key="4">
    <source>
        <dbReference type="EMBL" id="KAA5542593.1"/>
    </source>
</evidence>
<feature type="region of interest" description="Disordered" evidence="1">
    <location>
        <begin position="105"/>
        <end position="127"/>
    </location>
</feature>
<dbReference type="AlphaFoldDB" id="A0A5M6D5G6"/>
<evidence type="ECO:0000256" key="1">
    <source>
        <dbReference type="SAM" id="MobiDB-lite"/>
    </source>
</evidence>
<accession>A0A5M6D5G6</accession>
<evidence type="ECO:0000259" key="3">
    <source>
        <dbReference type="Pfam" id="PF03703"/>
    </source>
</evidence>
<feature type="transmembrane region" description="Helical" evidence="2">
    <location>
        <begin position="179"/>
        <end position="199"/>
    </location>
</feature>
<gene>
    <name evidence="4" type="ORF">FYK55_13735</name>
</gene>
<dbReference type="Pfam" id="PF03703">
    <property type="entry name" value="bPH_2"/>
    <property type="match status" value="1"/>
</dbReference>
<evidence type="ECO:0000256" key="2">
    <source>
        <dbReference type="SAM" id="Phobius"/>
    </source>
</evidence>
<name>A0A5M6D5G6_9BACT</name>
<dbReference type="Proteomes" id="UP000324479">
    <property type="component" value="Unassembled WGS sequence"/>
</dbReference>
<sequence>MQLGNCNPVGAIVPRILCFGEHARISSPTGTALVGIAFGRLALASLGFASNLMSSGNENDTSGADTMLYGCPHCQSNVQVERRFLGGTTECPRCGRPFQVEAPKAYPVHDPGPTEAAADVRDQPNQPSADVPQLVVHPVVFRRHFLGTVICILLVLAGLAGLVMGLADRTVLNLSGSALLISSGVLIVVALFFLLRWLILSRMQSLTLTNERLIYQYGLLHRGSSELRHEDVRNLKLSQNLAERILRFGDIAVSSAGQDDMEVVINDIPNPERVVDFIRRRQ</sequence>
<keyword evidence="2" id="KW-1133">Transmembrane helix</keyword>
<organism evidence="4 5">
    <name type="scientific">Roseiconus nitratireducens</name>
    <dbReference type="NCBI Taxonomy" id="2605748"/>
    <lineage>
        <taxon>Bacteria</taxon>
        <taxon>Pseudomonadati</taxon>
        <taxon>Planctomycetota</taxon>
        <taxon>Planctomycetia</taxon>
        <taxon>Pirellulales</taxon>
        <taxon>Pirellulaceae</taxon>
        <taxon>Roseiconus</taxon>
    </lineage>
</organism>
<comment type="caution">
    <text evidence="4">The sequence shown here is derived from an EMBL/GenBank/DDBJ whole genome shotgun (WGS) entry which is preliminary data.</text>
</comment>
<proteinExistence type="predicted"/>